<dbReference type="Gene3D" id="3.40.50.300">
    <property type="entry name" value="P-loop containing nucleotide triphosphate hydrolases"/>
    <property type="match status" value="1"/>
</dbReference>
<name>A0A7S1XC16_9RHOD</name>
<protein>
    <submittedName>
        <fullName evidence="3">Uncharacterized protein</fullName>
    </submittedName>
</protein>
<evidence type="ECO:0000256" key="1">
    <source>
        <dbReference type="SAM" id="MobiDB-lite"/>
    </source>
</evidence>
<dbReference type="AlphaFoldDB" id="A0A7S1XC16"/>
<reference evidence="3" key="1">
    <citation type="submission" date="2021-01" db="EMBL/GenBank/DDBJ databases">
        <authorList>
            <person name="Corre E."/>
            <person name="Pelletier E."/>
            <person name="Niang G."/>
            <person name="Scheremetjew M."/>
            <person name="Finn R."/>
            <person name="Kale V."/>
            <person name="Holt S."/>
            <person name="Cochrane G."/>
            <person name="Meng A."/>
            <person name="Brown T."/>
            <person name="Cohen L."/>
        </authorList>
    </citation>
    <scope>NUCLEOTIDE SEQUENCE</scope>
    <source>
        <strain evidence="3">SAG 36.94</strain>
    </source>
</reference>
<dbReference type="EMBL" id="HBGH01005477">
    <property type="protein sequence ID" value="CAD9230885.1"/>
    <property type="molecule type" value="Transcribed_RNA"/>
</dbReference>
<keyword evidence="2" id="KW-1133">Transmembrane helix</keyword>
<keyword evidence="2" id="KW-0812">Transmembrane</keyword>
<dbReference type="InterPro" id="IPR027417">
    <property type="entry name" value="P-loop_NTPase"/>
</dbReference>
<proteinExistence type="predicted"/>
<feature type="region of interest" description="Disordered" evidence="1">
    <location>
        <begin position="1"/>
        <end position="20"/>
    </location>
</feature>
<sequence length="402" mass="46164">MDVVRKENDVDSTPSGSWTTSGPFSRLFRKVGMLPVIAVLVLLALEMTGLRREIFTVRTPTESRHDCEYRDSGGTVGESVDSRDGLTGNPSIGVVGFIAREGSSWFMSLLQATQNISQVGKICVMGFEPLDHWNSESNVTTAQIQSARRKFYMALTEIETETEEKWLAWIDRVNEGILKPAAMGRIKLNDYCDRRSKLFILKARIANHFDPDNFSPEESRWFQNFSERFRERNGKVMVISRHGFLHRAATDHTGQFAIRDAHSEEEIEEVLKQNAQVHVDPQEALKDVLVYVRASERVGRVARNLRVPSLTVHYESLLYDYEREMEEVFKFLDIPWNYNLQLLNGQSAFKKVSPDRLCKKVANYREYCEFFRSTPYAGLLDEPCDTECEASMDEELNDTETQ</sequence>
<gene>
    <name evidence="3" type="ORF">CCAE0312_LOCUS2939</name>
</gene>
<feature type="transmembrane region" description="Helical" evidence="2">
    <location>
        <begin position="27"/>
        <end position="45"/>
    </location>
</feature>
<evidence type="ECO:0000313" key="3">
    <source>
        <dbReference type="EMBL" id="CAD9230885.1"/>
    </source>
</evidence>
<evidence type="ECO:0000256" key="2">
    <source>
        <dbReference type="SAM" id="Phobius"/>
    </source>
</evidence>
<dbReference type="SUPFAM" id="SSF52540">
    <property type="entry name" value="P-loop containing nucleoside triphosphate hydrolases"/>
    <property type="match status" value="1"/>
</dbReference>
<accession>A0A7S1XC16</accession>
<organism evidence="3">
    <name type="scientific">Compsopogon caeruleus</name>
    <dbReference type="NCBI Taxonomy" id="31354"/>
    <lineage>
        <taxon>Eukaryota</taxon>
        <taxon>Rhodophyta</taxon>
        <taxon>Compsopogonophyceae</taxon>
        <taxon>Compsopogonales</taxon>
        <taxon>Compsopogonaceae</taxon>
        <taxon>Compsopogon</taxon>
    </lineage>
</organism>
<keyword evidence="2" id="KW-0472">Membrane</keyword>